<dbReference type="PANTHER" id="PTHR12879">
    <property type="entry name" value="SPHINGOLIPID DELTA 4 DESATURASE/C-4 HYDROXYLASE PROTEIN DES2"/>
    <property type="match status" value="1"/>
</dbReference>
<dbReference type="EMBL" id="JBHFNQ010000166">
    <property type="protein sequence ID" value="MFB2879436.1"/>
    <property type="molecule type" value="Genomic_DNA"/>
</dbReference>
<dbReference type="CDD" id="cd03511">
    <property type="entry name" value="Rhizopine-oxygenase-like"/>
    <property type="match status" value="1"/>
</dbReference>
<sequence length="326" mass="37573">MSSSDRSVSNPVSSLESTDTIDWENSRPNQILSTQELSLLNVRSNYKGLVQLAGHLVVMVVSGYLWINYFNYLPLSIPALIVYGFSFATMFAPMHECVHRTAFANHRLNDIVAWFAGLLSFYNSTFYRRYHKWHHRYTLIPGKDPELTDLKPTNLWEYLLVISGLLWWWGKLETYFRIITNQLEDYPFIAETARDEVMRSVRLQMGVYAGAIALSIAFQQPWFFMYWLLPLIVGQPILRIILLAEHTGCTNDANYLTNTRTTLTIAPIRFLMWNMSFHAEHHLYASIPFHALPNAHAKLSPHLAHVDSGYLNVNRNLIAQFGQANS</sequence>
<dbReference type="RefSeq" id="WP_413272479.1">
    <property type="nucleotide sequence ID" value="NZ_JBHFNQ010000166.1"/>
</dbReference>
<gene>
    <name evidence="5" type="ORF">ACE1CC_21490</name>
</gene>
<evidence type="ECO:0000313" key="5">
    <source>
        <dbReference type="EMBL" id="MFB2879436.1"/>
    </source>
</evidence>
<evidence type="ECO:0000313" key="6">
    <source>
        <dbReference type="Proteomes" id="UP001576774"/>
    </source>
</evidence>
<feature type="transmembrane region" description="Helical" evidence="3">
    <location>
        <begin position="73"/>
        <end position="91"/>
    </location>
</feature>
<dbReference type="PANTHER" id="PTHR12879:SF8">
    <property type="entry name" value="SPHINGOLIPID DELTA(4)-DESATURASE DES1"/>
    <property type="match status" value="1"/>
</dbReference>
<comment type="cofactor">
    <cofactor evidence="1">
        <name>Fe(2+)</name>
        <dbReference type="ChEBI" id="CHEBI:29033"/>
    </cofactor>
</comment>
<feature type="transmembrane region" description="Helical" evidence="3">
    <location>
        <begin position="111"/>
        <end position="130"/>
    </location>
</feature>
<accession>A0ABV4X9G4</accession>
<feature type="transmembrane region" description="Helical" evidence="3">
    <location>
        <begin position="48"/>
        <end position="67"/>
    </location>
</feature>
<comment type="similarity">
    <text evidence="2">Belongs to the fatty acid desaturase type 2 family.</text>
</comment>
<dbReference type="Pfam" id="PF00487">
    <property type="entry name" value="FA_desaturase"/>
    <property type="match status" value="1"/>
</dbReference>
<protein>
    <submittedName>
        <fullName evidence="5">Fatty acid desaturase family protein</fullName>
    </submittedName>
</protein>
<organism evidence="5 6">
    <name type="scientific">Floridaenema aerugineum BLCC-F46</name>
    <dbReference type="NCBI Taxonomy" id="3153654"/>
    <lineage>
        <taxon>Bacteria</taxon>
        <taxon>Bacillati</taxon>
        <taxon>Cyanobacteriota</taxon>
        <taxon>Cyanophyceae</taxon>
        <taxon>Oscillatoriophycideae</taxon>
        <taxon>Aerosakkonematales</taxon>
        <taxon>Aerosakkonemataceae</taxon>
        <taxon>Floridanema</taxon>
        <taxon>Floridanema aerugineum</taxon>
    </lineage>
</organism>
<comment type="caution">
    <text evidence="5">The sequence shown here is derived from an EMBL/GenBank/DDBJ whole genome shotgun (WGS) entry which is preliminary data.</text>
</comment>
<evidence type="ECO:0000256" key="3">
    <source>
        <dbReference type="SAM" id="Phobius"/>
    </source>
</evidence>
<proteinExistence type="inferred from homology"/>
<evidence type="ECO:0000256" key="1">
    <source>
        <dbReference type="ARBA" id="ARBA00001954"/>
    </source>
</evidence>
<evidence type="ECO:0000259" key="4">
    <source>
        <dbReference type="Pfam" id="PF00487"/>
    </source>
</evidence>
<keyword evidence="3" id="KW-0472">Membrane</keyword>
<feature type="transmembrane region" description="Helical" evidence="3">
    <location>
        <begin position="207"/>
        <end position="229"/>
    </location>
</feature>
<reference evidence="5 6" key="1">
    <citation type="submission" date="2024-09" db="EMBL/GenBank/DDBJ databases">
        <title>Floridaenema gen nov. (Aerosakkonemataceae, Aerosakkonematales ord. nov., Cyanobacteria) from benthic tropical and subtropical fresh waters, with the description of four new species.</title>
        <authorList>
            <person name="Moretto J.A."/>
            <person name="Berthold D.E."/>
            <person name="Lefler F.W."/>
            <person name="Huang I.-S."/>
            <person name="Laughinghouse H. IV."/>
        </authorList>
    </citation>
    <scope>NUCLEOTIDE SEQUENCE [LARGE SCALE GENOMIC DNA]</scope>
    <source>
        <strain evidence="5 6">BLCC-F46</strain>
    </source>
</reference>
<evidence type="ECO:0000256" key="2">
    <source>
        <dbReference type="ARBA" id="ARBA00008749"/>
    </source>
</evidence>
<keyword evidence="6" id="KW-1185">Reference proteome</keyword>
<name>A0ABV4X9G4_9CYAN</name>
<keyword evidence="3" id="KW-1133">Transmembrane helix</keyword>
<feature type="domain" description="Fatty acid desaturase" evidence="4">
    <location>
        <begin position="78"/>
        <end position="305"/>
    </location>
</feature>
<dbReference type="InterPro" id="IPR005804">
    <property type="entry name" value="FA_desaturase_dom"/>
</dbReference>
<dbReference type="Proteomes" id="UP001576774">
    <property type="component" value="Unassembled WGS sequence"/>
</dbReference>
<dbReference type="InterPro" id="IPR039393">
    <property type="entry name" value="Rhizopine-oxygenase-like"/>
</dbReference>
<keyword evidence="3" id="KW-0812">Transmembrane</keyword>